<protein>
    <submittedName>
        <fullName evidence="14">GD12116</fullName>
    </submittedName>
</protein>
<evidence type="ECO:0000256" key="5">
    <source>
        <dbReference type="ARBA" id="ARBA00022833"/>
    </source>
</evidence>
<keyword evidence="15" id="KW-1185">Reference proteome</keyword>
<evidence type="ECO:0000313" key="14">
    <source>
        <dbReference type="EMBL" id="EDX11383.1"/>
    </source>
</evidence>
<evidence type="ECO:0000313" key="15">
    <source>
        <dbReference type="Proteomes" id="UP000000304"/>
    </source>
</evidence>
<keyword evidence="8" id="KW-0539">Nucleus</keyword>
<feature type="domain" description="C2H2-type" evidence="12">
    <location>
        <begin position="119"/>
        <end position="146"/>
    </location>
</feature>
<evidence type="ECO:0000256" key="2">
    <source>
        <dbReference type="ARBA" id="ARBA00022723"/>
    </source>
</evidence>
<dbReference type="GO" id="GO:0008270">
    <property type="term" value="F:zinc ion binding"/>
    <property type="evidence" value="ECO:0007669"/>
    <property type="project" value="UniProtKB-KW"/>
</dbReference>
<dbReference type="AlphaFoldDB" id="B4QK46"/>
<feature type="region of interest" description="Disordered" evidence="11">
    <location>
        <begin position="92"/>
        <end position="111"/>
    </location>
</feature>
<dbReference type="OMA" id="IYCQKAF"/>
<evidence type="ECO:0000256" key="4">
    <source>
        <dbReference type="ARBA" id="ARBA00022771"/>
    </source>
</evidence>
<dbReference type="Gene3D" id="3.30.160.60">
    <property type="entry name" value="Classic Zinc Finger"/>
    <property type="match status" value="4"/>
</dbReference>
<evidence type="ECO:0000259" key="12">
    <source>
        <dbReference type="PROSITE" id="PS50157"/>
    </source>
</evidence>
<keyword evidence="2" id="KW-0479">Metal-binding</keyword>
<evidence type="ECO:0000256" key="1">
    <source>
        <dbReference type="ARBA" id="ARBA00004123"/>
    </source>
</evidence>
<dbReference type="PhylomeDB" id="B4QK46"/>
<dbReference type="SUPFAM" id="SSF57667">
    <property type="entry name" value="beta-beta-alpha zinc fingers"/>
    <property type="match status" value="3"/>
</dbReference>
<sequence length="360" mass="40791">MASVFDASHEPDLSIAYIISKCTGCQVEKDDPLPNTICQSCLEDAQNAFDIIETYERSHHFYRFVKDVREEESENKGSGCSEEVKSAEMDLQDGADDADSGNEPDTNERDIKAKEKPGFSCSYCSKSFQIKSSLKVHLRTHTGERPFTCSLCPKSFGYKSVLQNHMRTHTGERPFQCSHCPRSFSVAHNLKAHIRMHERRDSLKCPYCQKCFLSSLILKQHLATHTDKTQFQCCQCSKSFQDERQLRVHMRVHQERPFRCSHCLKDFVLHAYLKGHLSRNATCSQGSKTSAHKTLVPSKALKCAQSQMDSSRRWAGRRQGPLSCQAKGRSNRIKKSSPLFIISQDETRDNPGICGDKAGK</sequence>
<evidence type="ECO:0000256" key="9">
    <source>
        <dbReference type="PROSITE-ProRule" id="PRU00042"/>
    </source>
</evidence>
<dbReference type="GO" id="GO:0005634">
    <property type="term" value="C:nucleus"/>
    <property type="evidence" value="ECO:0007669"/>
    <property type="project" value="UniProtKB-SubCell"/>
</dbReference>
<comment type="caution">
    <text evidence="10">Lacks conserved residue(s) required for the propagation of feature annotation.</text>
</comment>
<evidence type="ECO:0000259" key="13">
    <source>
        <dbReference type="PROSITE" id="PS51915"/>
    </source>
</evidence>
<dbReference type="GO" id="GO:0000981">
    <property type="term" value="F:DNA-binding transcription factor activity, RNA polymerase II-specific"/>
    <property type="evidence" value="ECO:0007669"/>
    <property type="project" value="TreeGrafter"/>
</dbReference>
<dbReference type="EMBL" id="CM000363">
    <property type="protein sequence ID" value="EDX11383.1"/>
    <property type="molecule type" value="Genomic_DNA"/>
</dbReference>
<dbReference type="SMR" id="B4QK46"/>
<keyword evidence="7" id="KW-0804">Transcription</keyword>
<dbReference type="Pfam" id="PF00096">
    <property type="entry name" value="zf-C2H2"/>
    <property type="match status" value="4"/>
</dbReference>
<dbReference type="OrthoDB" id="9439903at2759"/>
<accession>B4QK46</accession>
<keyword evidence="4 9" id="KW-0863">Zinc-finger</keyword>
<dbReference type="FunFam" id="3.30.160.60:FF:001289">
    <property type="entry name" value="Zinc finger protein 574"/>
    <property type="match status" value="1"/>
</dbReference>
<proteinExistence type="predicted"/>
<dbReference type="PANTHER" id="PTHR23226">
    <property type="entry name" value="ZINC FINGER AND SCAN DOMAIN-CONTAINING"/>
    <property type="match status" value="1"/>
</dbReference>
<comment type="subcellular location">
    <subcellularLocation>
        <location evidence="1">Nucleus</location>
    </subcellularLocation>
</comment>
<dbReference type="FunFam" id="3.30.160.60:FF:000702">
    <property type="entry name" value="Transcription factor E4F1 isoform 1"/>
    <property type="match status" value="1"/>
</dbReference>
<keyword evidence="6" id="KW-0805">Transcription regulation</keyword>
<gene>
    <name evidence="14" type="primary">Dsim\GD12116</name>
    <name evidence="14" type="ORF">Dsim_GD12116</name>
</gene>
<dbReference type="STRING" id="7240.B4QK46"/>
<keyword evidence="5" id="KW-0862">Zinc</keyword>
<dbReference type="PANTHER" id="PTHR23226:SF416">
    <property type="entry name" value="FI01424P"/>
    <property type="match status" value="1"/>
</dbReference>
<dbReference type="PROSITE" id="PS00028">
    <property type="entry name" value="ZINC_FINGER_C2H2_1"/>
    <property type="match status" value="5"/>
</dbReference>
<dbReference type="Gene3D" id="3.40.1800.20">
    <property type="match status" value="1"/>
</dbReference>
<evidence type="ECO:0000256" key="11">
    <source>
        <dbReference type="SAM" id="MobiDB-lite"/>
    </source>
</evidence>
<keyword evidence="3" id="KW-0677">Repeat</keyword>
<feature type="domain" description="C2H2-type" evidence="12">
    <location>
        <begin position="231"/>
        <end position="258"/>
    </location>
</feature>
<dbReference type="PROSITE" id="PS51915">
    <property type="entry name" value="ZAD"/>
    <property type="match status" value="1"/>
</dbReference>
<feature type="domain" description="C2H2-type" evidence="12">
    <location>
        <begin position="203"/>
        <end position="230"/>
    </location>
</feature>
<dbReference type="SUPFAM" id="SSF57716">
    <property type="entry name" value="Glucocorticoid receptor-like (DNA-binding domain)"/>
    <property type="match status" value="1"/>
</dbReference>
<feature type="compositionally biased region" description="Acidic residues" evidence="11">
    <location>
        <begin position="92"/>
        <end position="102"/>
    </location>
</feature>
<organism evidence="14 15">
    <name type="scientific">Drosophila simulans</name>
    <name type="common">Fruit fly</name>
    <dbReference type="NCBI Taxonomy" id="7240"/>
    <lineage>
        <taxon>Eukaryota</taxon>
        <taxon>Metazoa</taxon>
        <taxon>Ecdysozoa</taxon>
        <taxon>Arthropoda</taxon>
        <taxon>Hexapoda</taxon>
        <taxon>Insecta</taxon>
        <taxon>Pterygota</taxon>
        <taxon>Neoptera</taxon>
        <taxon>Endopterygota</taxon>
        <taxon>Diptera</taxon>
        <taxon>Brachycera</taxon>
        <taxon>Muscomorpha</taxon>
        <taxon>Ephydroidea</taxon>
        <taxon>Drosophilidae</taxon>
        <taxon>Drosophila</taxon>
        <taxon>Sophophora</taxon>
    </lineage>
</organism>
<feature type="domain" description="ZAD" evidence="13">
    <location>
        <begin position="1"/>
        <end position="65"/>
    </location>
</feature>
<dbReference type="FunFam" id="3.30.160.60:FF:000912">
    <property type="entry name" value="Zinc finger protein 660"/>
    <property type="match status" value="1"/>
</dbReference>
<evidence type="ECO:0000256" key="6">
    <source>
        <dbReference type="ARBA" id="ARBA00023015"/>
    </source>
</evidence>
<dbReference type="InterPro" id="IPR036236">
    <property type="entry name" value="Znf_C2H2_sf"/>
</dbReference>
<feature type="region of interest" description="Disordered" evidence="11">
    <location>
        <begin position="313"/>
        <end position="339"/>
    </location>
</feature>
<dbReference type="Proteomes" id="UP000000304">
    <property type="component" value="Chromosome 3L"/>
</dbReference>
<dbReference type="PROSITE" id="PS50157">
    <property type="entry name" value="ZINC_FINGER_C2H2_2"/>
    <property type="match status" value="5"/>
</dbReference>
<evidence type="ECO:0000256" key="3">
    <source>
        <dbReference type="ARBA" id="ARBA00022737"/>
    </source>
</evidence>
<dbReference type="HOGENOM" id="CLU_002678_94_1_1"/>
<dbReference type="GO" id="GO:0000978">
    <property type="term" value="F:RNA polymerase II cis-regulatory region sequence-specific DNA binding"/>
    <property type="evidence" value="ECO:0007669"/>
    <property type="project" value="TreeGrafter"/>
</dbReference>
<dbReference type="InterPro" id="IPR012934">
    <property type="entry name" value="Znf_AD"/>
</dbReference>
<evidence type="ECO:0000256" key="7">
    <source>
        <dbReference type="ARBA" id="ARBA00023163"/>
    </source>
</evidence>
<evidence type="ECO:0000256" key="10">
    <source>
        <dbReference type="PROSITE-ProRule" id="PRU01263"/>
    </source>
</evidence>
<feature type="domain" description="C2H2-type" evidence="12">
    <location>
        <begin position="147"/>
        <end position="174"/>
    </location>
</feature>
<dbReference type="InterPro" id="IPR013087">
    <property type="entry name" value="Znf_C2H2_type"/>
</dbReference>
<dbReference type="Pfam" id="PF07776">
    <property type="entry name" value="zf-AD"/>
    <property type="match status" value="1"/>
</dbReference>
<reference evidence="14 15" key="1">
    <citation type="journal article" date="2007" name="Nature">
        <title>Evolution of genes and genomes on the Drosophila phylogeny.</title>
        <authorList>
            <consortium name="Drosophila 12 Genomes Consortium"/>
            <person name="Clark A.G."/>
            <person name="Eisen M.B."/>
            <person name="Smith D.R."/>
            <person name="Bergman C.M."/>
            <person name="Oliver B."/>
            <person name="Markow T.A."/>
            <person name="Kaufman T.C."/>
            <person name="Kellis M."/>
            <person name="Gelbart W."/>
            <person name="Iyer V.N."/>
            <person name="Pollard D.A."/>
            <person name="Sackton T.B."/>
            <person name="Larracuente A.M."/>
            <person name="Singh N.D."/>
            <person name="Abad J.P."/>
            <person name="Abt D.N."/>
            <person name="Adryan B."/>
            <person name="Aguade M."/>
            <person name="Akashi H."/>
            <person name="Anderson W.W."/>
            <person name="Aquadro C.F."/>
            <person name="Ardell D.H."/>
            <person name="Arguello R."/>
            <person name="Artieri C.G."/>
            <person name="Barbash D.A."/>
            <person name="Barker D."/>
            <person name="Barsanti P."/>
            <person name="Batterham P."/>
            <person name="Batzoglou S."/>
            <person name="Begun D."/>
            <person name="Bhutkar A."/>
            <person name="Blanco E."/>
            <person name="Bosak S.A."/>
            <person name="Bradley R.K."/>
            <person name="Brand A.D."/>
            <person name="Brent M.R."/>
            <person name="Brooks A.N."/>
            <person name="Brown R.H."/>
            <person name="Butlin R.K."/>
            <person name="Caggese C."/>
            <person name="Calvi B.R."/>
            <person name="Bernardo de Carvalho A."/>
            <person name="Caspi A."/>
            <person name="Castrezana S."/>
            <person name="Celniker S.E."/>
            <person name="Chang J.L."/>
            <person name="Chapple C."/>
            <person name="Chatterji S."/>
            <person name="Chinwalla A."/>
            <person name="Civetta A."/>
            <person name="Clifton S.W."/>
            <person name="Comeron J.M."/>
            <person name="Costello J.C."/>
            <person name="Coyne J.A."/>
            <person name="Daub J."/>
            <person name="David R.G."/>
            <person name="Delcher A.L."/>
            <person name="Delehaunty K."/>
            <person name="Do C.B."/>
            <person name="Ebling H."/>
            <person name="Edwards K."/>
            <person name="Eickbush T."/>
            <person name="Evans J.D."/>
            <person name="Filipski A."/>
            <person name="Findeiss S."/>
            <person name="Freyhult E."/>
            <person name="Fulton L."/>
            <person name="Fulton R."/>
            <person name="Garcia A.C."/>
            <person name="Gardiner A."/>
            <person name="Garfield D.A."/>
            <person name="Garvin B.E."/>
            <person name="Gibson G."/>
            <person name="Gilbert D."/>
            <person name="Gnerre S."/>
            <person name="Godfrey J."/>
            <person name="Good R."/>
            <person name="Gotea V."/>
            <person name="Gravely B."/>
            <person name="Greenberg A.J."/>
            <person name="Griffiths-Jones S."/>
            <person name="Gross S."/>
            <person name="Guigo R."/>
            <person name="Gustafson E.A."/>
            <person name="Haerty W."/>
            <person name="Hahn M.W."/>
            <person name="Halligan D.L."/>
            <person name="Halpern A.L."/>
            <person name="Halter G.M."/>
            <person name="Han M.V."/>
            <person name="Heger A."/>
            <person name="Hillier L."/>
            <person name="Hinrichs A.S."/>
            <person name="Holmes I."/>
            <person name="Hoskins R.A."/>
            <person name="Hubisz M.J."/>
            <person name="Hultmark D."/>
            <person name="Huntley M.A."/>
            <person name="Jaffe D.B."/>
            <person name="Jagadeeshan S."/>
            <person name="Jeck W.R."/>
            <person name="Johnson J."/>
            <person name="Jones C.D."/>
            <person name="Jordan W.C."/>
            <person name="Karpen G.H."/>
            <person name="Kataoka E."/>
            <person name="Keightley P.D."/>
            <person name="Kheradpour P."/>
            <person name="Kirkness E.F."/>
            <person name="Koerich L.B."/>
            <person name="Kristiansen K."/>
            <person name="Kudrna D."/>
            <person name="Kulathinal R.J."/>
            <person name="Kumar S."/>
            <person name="Kwok R."/>
            <person name="Lander E."/>
            <person name="Langley C.H."/>
            <person name="Lapoint R."/>
            <person name="Lazzaro B.P."/>
            <person name="Lee S.J."/>
            <person name="Levesque L."/>
            <person name="Li R."/>
            <person name="Lin C.F."/>
            <person name="Lin M.F."/>
            <person name="Lindblad-Toh K."/>
            <person name="Llopart A."/>
            <person name="Long M."/>
            <person name="Low L."/>
            <person name="Lozovsky E."/>
            <person name="Lu J."/>
            <person name="Luo M."/>
            <person name="Machado C.A."/>
            <person name="Makalowski W."/>
            <person name="Marzo M."/>
            <person name="Matsuda M."/>
            <person name="Matzkin L."/>
            <person name="McAllister B."/>
            <person name="McBride C.S."/>
            <person name="McKernan B."/>
            <person name="McKernan K."/>
            <person name="Mendez-Lago M."/>
            <person name="Minx P."/>
            <person name="Mollenhauer M.U."/>
            <person name="Montooth K."/>
            <person name="Mount S.M."/>
            <person name="Mu X."/>
            <person name="Myers E."/>
            <person name="Negre B."/>
            <person name="Newfeld S."/>
            <person name="Nielsen R."/>
            <person name="Noor M.A."/>
            <person name="O'Grady P."/>
            <person name="Pachter L."/>
            <person name="Papaceit M."/>
            <person name="Parisi M.J."/>
            <person name="Parisi M."/>
            <person name="Parts L."/>
            <person name="Pedersen J.S."/>
            <person name="Pesole G."/>
            <person name="Phillippy A.M."/>
            <person name="Ponting C.P."/>
            <person name="Pop M."/>
            <person name="Porcelli D."/>
            <person name="Powell J.R."/>
            <person name="Prohaska S."/>
            <person name="Pruitt K."/>
            <person name="Puig M."/>
            <person name="Quesneville H."/>
            <person name="Ram K.R."/>
            <person name="Rand D."/>
            <person name="Rasmussen M.D."/>
            <person name="Reed L.K."/>
            <person name="Reenan R."/>
            <person name="Reily A."/>
            <person name="Remington K.A."/>
            <person name="Rieger T.T."/>
            <person name="Ritchie M.G."/>
            <person name="Robin C."/>
            <person name="Rogers Y.H."/>
            <person name="Rohde C."/>
            <person name="Rozas J."/>
            <person name="Rubenfield M.J."/>
            <person name="Ruiz A."/>
            <person name="Russo S."/>
            <person name="Salzberg S.L."/>
            <person name="Sanchez-Gracia A."/>
            <person name="Saranga D.J."/>
            <person name="Sato H."/>
            <person name="Schaeffer S.W."/>
            <person name="Schatz M.C."/>
            <person name="Schlenke T."/>
            <person name="Schwartz R."/>
            <person name="Segarra C."/>
            <person name="Singh R.S."/>
            <person name="Sirot L."/>
            <person name="Sirota M."/>
            <person name="Sisneros N.B."/>
            <person name="Smith C.D."/>
            <person name="Smith T.F."/>
            <person name="Spieth J."/>
            <person name="Stage D.E."/>
            <person name="Stark A."/>
            <person name="Stephan W."/>
            <person name="Strausberg R.L."/>
            <person name="Strempel S."/>
            <person name="Sturgill D."/>
            <person name="Sutton G."/>
            <person name="Sutton G.G."/>
            <person name="Tao W."/>
            <person name="Teichmann S."/>
            <person name="Tobari Y.N."/>
            <person name="Tomimura Y."/>
            <person name="Tsolas J.M."/>
            <person name="Valente V.L."/>
            <person name="Venter E."/>
            <person name="Venter J.C."/>
            <person name="Vicario S."/>
            <person name="Vieira F.G."/>
            <person name="Vilella A.J."/>
            <person name="Villasante A."/>
            <person name="Walenz B."/>
            <person name="Wang J."/>
            <person name="Wasserman M."/>
            <person name="Watts T."/>
            <person name="Wilson D."/>
            <person name="Wilson R.K."/>
            <person name="Wing R.A."/>
            <person name="Wolfner M.F."/>
            <person name="Wong A."/>
            <person name="Wong G.K."/>
            <person name="Wu C.I."/>
            <person name="Wu G."/>
            <person name="Yamamoto D."/>
            <person name="Yang H.P."/>
            <person name="Yang S.P."/>
            <person name="Yorke J.A."/>
            <person name="Yoshida K."/>
            <person name="Zdobnov E."/>
            <person name="Zhang P."/>
            <person name="Zhang Y."/>
            <person name="Zimin A.V."/>
            <person name="Baldwin J."/>
            <person name="Abdouelleil A."/>
            <person name="Abdulkadir J."/>
            <person name="Abebe A."/>
            <person name="Abera B."/>
            <person name="Abreu J."/>
            <person name="Acer S.C."/>
            <person name="Aftuck L."/>
            <person name="Alexander A."/>
            <person name="An P."/>
            <person name="Anderson E."/>
            <person name="Anderson S."/>
            <person name="Arachi H."/>
            <person name="Azer M."/>
            <person name="Bachantsang P."/>
            <person name="Barry A."/>
            <person name="Bayul T."/>
            <person name="Berlin A."/>
            <person name="Bessette D."/>
            <person name="Bloom T."/>
            <person name="Blye J."/>
            <person name="Boguslavskiy L."/>
            <person name="Bonnet C."/>
            <person name="Boukhgalter B."/>
            <person name="Bourzgui I."/>
            <person name="Brown A."/>
            <person name="Cahill P."/>
            <person name="Channer S."/>
            <person name="Cheshatsang Y."/>
            <person name="Chuda L."/>
            <person name="Citroen M."/>
            <person name="Collymore A."/>
            <person name="Cooke P."/>
            <person name="Costello M."/>
            <person name="D'Aco K."/>
            <person name="Daza R."/>
            <person name="De Haan G."/>
            <person name="DeGray S."/>
            <person name="DeMaso C."/>
            <person name="Dhargay N."/>
            <person name="Dooley K."/>
            <person name="Dooley E."/>
            <person name="Doricent M."/>
            <person name="Dorje P."/>
            <person name="Dorjee K."/>
            <person name="Dupes A."/>
            <person name="Elong R."/>
            <person name="Falk J."/>
            <person name="Farina A."/>
            <person name="Faro S."/>
            <person name="Ferguson D."/>
            <person name="Fisher S."/>
            <person name="Foley C.D."/>
            <person name="Franke A."/>
            <person name="Friedrich D."/>
            <person name="Gadbois L."/>
            <person name="Gearin G."/>
            <person name="Gearin C.R."/>
            <person name="Giannoukos G."/>
            <person name="Goode T."/>
            <person name="Graham J."/>
            <person name="Grandbois E."/>
            <person name="Grewal S."/>
            <person name="Gyaltsen K."/>
            <person name="Hafez N."/>
            <person name="Hagos B."/>
            <person name="Hall J."/>
            <person name="Henson C."/>
            <person name="Hollinger A."/>
            <person name="Honan T."/>
            <person name="Huard M.D."/>
            <person name="Hughes L."/>
            <person name="Hurhula B."/>
            <person name="Husby M.E."/>
            <person name="Kamat A."/>
            <person name="Kanga B."/>
            <person name="Kashin S."/>
            <person name="Khazanovich D."/>
            <person name="Kisner P."/>
            <person name="Lance K."/>
            <person name="Lara M."/>
            <person name="Lee W."/>
            <person name="Lennon N."/>
            <person name="Letendre F."/>
            <person name="LeVine R."/>
            <person name="Lipovsky A."/>
            <person name="Liu X."/>
            <person name="Liu J."/>
            <person name="Liu S."/>
            <person name="Lokyitsang T."/>
            <person name="Lokyitsang Y."/>
            <person name="Lubonja R."/>
            <person name="Lui A."/>
            <person name="MacDonald P."/>
            <person name="Magnisalis V."/>
            <person name="Maru K."/>
            <person name="Matthews C."/>
            <person name="McCusker W."/>
            <person name="McDonough S."/>
            <person name="Mehta T."/>
            <person name="Meldrim J."/>
            <person name="Meneus L."/>
            <person name="Mihai O."/>
            <person name="Mihalev A."/>
            <person name="Mihova T."/>
            <person name="Mittelman R."/>
            <person name="Mlenga V."/>
            <person name="Montmayeur A."/>
            <person name="Mulrain L."/>
            <person name="Navidi A."/>
            <person name="Naylor J."/>
            <person name="Negash T."/>
            <person name="Nguyen T."/>
            <person name="Nguyen N."/>
            <person name="Nicol R."/>
            <person name="Norbu C."/>
            <person name="Norbu N."/>
            <person name="Novod N."/>
            <person name="O'Neill B."/>
            <person name="Osman S."/>
            <person name="Markiewicz E."/>
            <person name="Oyono O.L."/>
            <person name="Patti C."/>
            <person name="Phunkhang P."/>
            <person name="Pierre F."/>
            <person name="Priest M."/>
            <person name="Raghuraman S."/>
            <person name="Rege F."/>
            <person name="Reyes R."/>
            <person name="Rise C."/>
            <person name="Rogov P."/>
            <person name="Ross K."/>
            <person name="Ryan E."/>
            <person name="Settipalli S."/>
            <person name="Shea T."/>
            <person name="Sherpa N."/>
            <person name="Shi L."/>
            <person name="Shih D."/>
            <person name="Sparrow T."/>
            <person name="Spaulding J."/>
            <person name="Stalker J."/>
            <person name="Stange-Thomann N."/>
            <person name="Stavropoulos S."/>
            <person name="Stone C."/>
            <person name="Strader C."/>
            <person name="Tesfaye S."/>
            <person name="Thomson T."/>
            <person name="Thoulutsang Y."/>
            <person name="Thoulutsang D."/>
            <person name="Topham K."/>
            <person name="Topping I."/>
            <person name="Tsamla T."/>
            <person name="Vassiliev H."/>
            <person name="Vo A."/>
            <person name="Wangchuk T."/>
            <person name="Wangdi T."/>
            <person name="Weiand M."/>
            <person name="Wilkinson J."/>
            <person name="Wilson A."/>
            <person name="Yadav S."/>
            <person name="Young G."/>
            <person name="Yu Q."/>
            <person name="Zembek L."/>
            <person name="Zhong D."/>
            <person name="Zimmer A."/>
            <person name="Zwirko Z."/>
            <person name="Jaffe D.B."/>
            <person name="Alvarez P."/>
            <person name="Brockman W."/>
            <person name="Butler J."/>
            <person name="Chin C."/>
            <person name="Gnerre S."/>
            <person name="Grabherr M."/>
            <person name="Kleber M."/>
            <person name="Mauceli E."/>
            <person name="MacCallum I."/>
        </authorList>
    </citation>
    <scope>NUCLEOTIDE SEQUENCE [LARGE SCALE GENOMIC DNA]</scope>
    <source>
        <strain evidence="15">white501</strain>
    </source>
</reference>
<feature type="domain" description="C2H2-type" evidence="12">
    <location>
        <begin position="175"/>
        <end position="202"/>
    </location>
</feature>
<dbReference type="SMART" id="SM00355">
    <property type="entry name" value="ZnF_C2H2"/>
    <property type="match status" value="6"/>
</dbReference>
<evidence type="ECO:0000256" key="8">
    <source>
        <dbReference type="ARBA" id="ARBA00023242"/>
    </source>
</evidence>
<name>B4QK46_DROSI</name>